<keyword evidence="2 5" id="KW-0728">SH3 domain</keyword>
<dbReference type="InterPro" id="IPR001452">
    <property type="entry name" value="SH3_domain"/>
</dbReference>
<accession>A0AAN7RTV7</accession>
<dbReference type="CDD" id="cd17701">
    <property type="entry name" value="RUN_RUSC1"/>
    <property type="match status" value="1"/>
</dbReference>
<dbReference type="InterPro" id="IPR047343">
    <property type="entry name" value="RUSC1_2"/>
</dbReference>
<dbReference type="InterPro" id="IPR037213">
    <property type="entry name" value="Run_dom_sf"/>
</dbReference>
<keyword evidence="4" id="KW-0597">Phosphoprotein</keyword>
<feature type="domain" description="RUN" evidence="8">
    <location>
        <begin position="764"/>
        <end position="908"/>
    </location>
</feature>
<feature type="compositionally biased region" description="Low complexity" evidence="6">
    <location>
        <begin position="649"/>
        <end position="676"/>
    </location>
</feature>
<feature type="region of interest" description="Disordered" evidence="6">
    <location>
        <begin position="236"/>
        <end position="277"/>
    </location>
</feature>
<feature type="region of interest" description="Disordered" evidence="6">
    <location>
        <begin position="927"/>
        <end position="980"/>
    </location>
</feature>
<feature type="compositionally biased region" description="Basic and acidic residues" evidence="6">
    <location>
        <begin position="387"/>
        <end position="399"/>
    </location>
</feature>
<comment type="subcellular location">
    <subcellularLocation>
        <location evidence="1">Cytoplasm</location>
    </subcellularLocation>
</comment>
<dbReference type="SMART" id="SM00593">
    <property type="entry name" value="RUN"/>
    <property type="match status" value="1"/>
</dbReference>
<sequence length="1302" mass="136964">MLAPKKGLLCNLNHIHLQHISLGLHLSRHPELQETSASMGGGDQTGCSDCPENCEQVDANSNNPSLKCRCCESHTQQPVTLGLQNQAAQEDFPCLHAGEEVASPCDPPCDLASSSSSSSVSSCSDFSLDDSPVSVYCKGFSREESQSLENQPNIIPIEDAQDGQSLADQRRTCDGKDANLNPPALQRLDALAGESPDSLCSSTSLDSQCDETSPSAAAQETTSICANLDSNCNSLPNPDAAPPALPVPRRWDSGLSSAPEPRPRAGSIPPPVPPRPRRRLQVLNAHRAEQPLLPVQLAEPEPSLGDLCRDAGKKTITSFHELAQKRKRNAAGPALAQARADRSDWLIVFSPDTELPPPSELLSSAAGQEPARPQLQHDWPAKPPSSRQREVTTFKELRYRSASNKPKGQPASERAEPVASQHPSAPLEVAIGSDGSGWMPPVPLGGHLLSPMESHQLKRRRSRPGLQPIAEGQPGDAEEGGLPPRSCLPGEKGLGSGCDKDALVWRLGGPGGDPWVPGTVTRGDKTCKEAARPAGLLLASWYEWFLCPSIARCRAGPRGRCCPPLLACTGFPSASPAVLGGTQGPGGARGCGPRGCPGLSRLPGTGLAPPRRHLLPRPAAAAALPTGSLRALPLPRPSPPPGPRGQALSGQRGPARAGPPRSAPPAALRPAAASGSMGERDPAGPGHGPGAARARPSPSAAGAAPGAARPGGGSTEGARRPRGEQKKALLIAVSTAVDKIIAHFSTARNLVQKAQLGDSRLSPDVGYLLLHTLCPALYALVEDGLKPFQKDVITGQRKNSPWSVVEASVKTGPNTRSLHSLCWHVAGLAPLNSTRQKFHAFILGLLNIKQLELWISHLQKSPGVISVLYSPMAFFALSQGPLPHLADELLLLIQPLSVLTFHLDLLFEHHHLSVDVRPLSRRLESPLSPAHHAAQARGAVQPSLEGQSSVAGASLEDELPPDTLGRAAGAEDSTRSQSQAAVHGLVPGPQVGAALQQTFQHVLRWGDQLSRTFLGADSSSETHRPEAGPQDTGAGLSGWWGQLSQASRIYAAPSKEKFPFVWWTKLRTAAGDSSPSQAARPHISVNEPGGTELQLLQTKTVPELSSPKPSSSADTSGTSSPEDFILPAGAGAPTKPDDPVAGEKLLAASPEPRANRNRAAPSDPEAGGPPGPNKGSWLGRLFGATSPSARSFPPSSDTISARSRRPSSWLSPSARVLAVVVKGLASEKTCDQEQPERNTSDVPQPHRAVRALCDHTGTADGHLSFQKGDILQLLSTVDEDWIHCCHGNSTGLVPVGYTSLIL</sequence>
<evidence type="ECO:0000256" key="5">
    <source>
        <dbReference type="PROSITE-ProRule" id="PRU00192"/>
    </source>
</evidence>
<keyword evidence="10" id="KW-1185">Reference proteome</keyword>
<feature type="compositionally biased region" description="Low complexity" evidence="6">
    <location>
        <begin position="690"/>
        <end position="708"/>
    </location>
</feature>
<protein>
    <recommendedName>
        <fullName evidence="11">RUN and SH3 domain containing 1</fullName>
    </recommendedName>
</protein>
<dbReference type="GO" id="GO:0031410">
    <property type="term" value="C:cytoplasmic vesicle"/>
    <property type="evidence" value="ECO:0007669"/>
    <property type="project" value="TreeGrafter"/>
</dbReference>
<evidence type="ECO:0000256" key="3">
    <source>
        <dbReference type="ARBA" id="ARBA00022490"/>
    </source>
</evidence>
<dbReference type="EMBL" id="JAUNZN010000028">
    <property type="protein sequence ID" value="KAK4807558.1"/>
    <property type="molecule type" value="Genomic_DNA"/>
</dbReference>
<dbReference type="PROSITE" id="PS50002">
    <property type="entry name" value="SH3"/>
    <property type="match status" value="1"/>
</dbReference>
<dbReference type="Pfam" id="PF02759">
    <property type="entry name" value="RUN"/>
    <property type="match status" value="1"/>
</dbReference>
<evidence type="ECO:0000313" key="10">
    <source>
        <dbReference type="Proteomes" id="UP001333110"/>
    </source>
</evidence>
<evidence type="ECO:0000313" key="9">
    <source>
        <dbReference type="EMBL" id="KAK4807558.1"/>
    </source>
</evidence>
<dbReference type="Pfam" id="PF00018">
    <property type="entry name" value="SH3_1"/>
    <property type="match status" value="1"/>
</dbReference>
<gene>
    <name evidence="9" type="ORF">QYF61_003347</name>
</gene>
<dbReference type="PANTHER" id="PTHR15591">
    <property type="entry name" value="RUN AND SH3 DOMAIN CONTAINING"/>
    <property type="match status" value="1"/>
</dbReference>
<feature type="region of interest" description="Disordered" evidence="6">
    <location>
        <begin position="1016"/>
        <end position="1038"/>
    </location>
</feature>
<feature type="compositionally biased region" description="Basic and acidic residues" evidence="6">
    <location>
        <begin position="168"/>
        <end position="177"/>
    </location>
</feature>
<feature type="compositionally biased region" description="Polar residues" evidence="6">
    <location>
        <begin position="198"/>
        <end position="215"/>
    </location>
</feature>
<feature type="domain" description="SH3" evidence="7">
    <location>
        <begin position="1244"/>
        <end position="1302"/>
    </location>
</feature>
<comment type="caution">
    <text evidence="9">The sequence shown here is derived from an EMBL/GenBank/DDBJ whole genome shotgun (WGS) entry which is preliminary data.</text>
</comment>
<keyword evidence="3" id="KW-0963">Cytoplasm</keyword>
<proteinExistence type="predicted"/>
<evidence type="ECO:0008006" key="11">
    <source>
        <dbReference type="Google" id="ProtNLM"/>
    </source>
</evidence>
<dbReference type="FunFam" id="1.20.58.900:FF:000006">
    <property type="entry name" value="RUN and SH3 domain containing 1"/>
    <property type="match status" value="1"/>
</dbReference>
<feature type="region of interest" description="Disordered" evidence="6">
    <location>
        <begin position="350"/>
        <end position="491"/>
    </location>
</feature>
<dbReference type="InterPro" id="IPR036028">
    <property type="entry name" value="SH3-like_dom_sf"/>
</dbReference>
<dbReference type="InterPro" id="IPR047341">
    <property type="entry name" value="RUN_RUSC1"/>
</dbReference>
<name>A0AAN7RTV7_MYCAM</name>
<evidence type="ECO:0000259" key="7">
    <source>
        <dbReference type="PROSITE" id="PS50002"/>
    </source>
</evidence>
<dbReference type="SUPFAM" id="SSF140741">
    <property type="entry name" value="RUN domain-like"/>
    <property type="match status" value="1"/>
</dbReference>
<evidence type="ECO:0000259" key="8">
    <source>
        <dbReference type="PROSITE" id="PS50826"/>
    </source>
</evidence>
<reference evidence="9 10" key="1">
    <citation type="journal article" date="2023" name="J. Hered.">
        <title>Chromosome-level genome of the wood stork (Mycteria americana) provides insight into avian chromosome evolution.</title>
        <authorList>
            <person name="Flamio R. Jr."/>
            <person name="Ramstad K.M."/>
        </authorList>
    </citation>
    <scope>NUCLEOTIDE SEQUENCE [LARGE SCALE GENOMIC DNA]</scope>
    <source>
        <strain evidence="9">JAX WOST 10</strain>
    </source>
</reference>
<feature type="region of interest" description="Disordered" evidence="6">
    <location>
        <begin position="629"/>
        <end position="725"/>
    </location>
</feature>
<dbReference type="Gene3D" id="2.30.30.40">
    <property type="entry name" value="SH3 Domains"/>
    <property type="match status" value="1"/>
</dbReference>
<evidence type="ECO:0000256" key="2">
    <source>
        <dbReference type="ARBA" id="ARBA00022443"/>
    </source>
</evidence>
<dbReference type="Gene3D" id="1.20.58.900">
    <property type="match status" value="1"/>
</dbReference>
<feature type="compositionally biased region" description="Pro residues" evidence="6">
    <location>
        <begin position="634"/>
        <end position="643"/>
    </location>
</feature>
<evidence type="ECO:0000256" key="6">
    <source>
        <dbReference type="SAM" id="MobiDB-lite"/>
    </source>
</evidence>
<dbReference type="PANTHER" id="PTHR15591:SF11">
    <property type="entry name" value="AP-4 COMPLEX ACCESSORY SUBUNIT RUSC1"/>
    <property type="match status" value="1"/>
</dbReference>
<evidence type="ECO:0000256" key="4">
    <source>
        <dbReference type="ARBA" id="ARBA00022553"/>
    </source>
</evidence>
<dbReference type="PROSITE" id="PS50826">
    <property type="entry name" value="RUN"/>
    <property type="match status" value="1"/>
</dbReference>
<feature type="region of interest" description="Disordered" evidence="6">
    <location>
        <begin position="1071"/>
        <end position="1207"/>
    </location>
</feature>
<dbReference type="Proteomes" id="UP001333110">
    <property type="component" value="Unassembled WGS sequence"/>
</dbReference>
<dbReference type="InterPro" id="IPR004012">
    <property type="entry name" value="Run_dom"/>
</dbReference>
<feature type="region of interest" description="Disordered" evidence="6">
    <location>
        <begin position="147"/>
        <end position="215"/>
    </location>
</feature>
<evidence type="ECO:0000256" key="1">
    <source>
        <dbReference type="ARBA" id="ARBA00004496"/>
    </source>
</evidence>
<dbReference type="SMART" id="SM00326">
    <property type="entry name" value="SH3"/>
    <property type="match status" value="1"/>
</dbReference>
<organism evidence="9 10">
    <name type="scientific">Mycteria americana</name>
    <name type="common">Wood stork</name>
    <dbReference type="NCBI Taxonomy" id="33587"/>
    <lineage>
        <taxon>Eukaryota</taxon>
        <taxon>Metazoa</taxon>
        <taxon>Chordata</taxon>
        <taxon>Craniata</taxon>
        <taxon>Vertebrata</taxon>
        <taxon>Euteleostomi</taxon>
        <taxon>Archelosauria</taxon>
        <taxon>Archosauria</taxon>
        <taxon>Dinosauria</taxon>
        <taxon>Saurischia</taxon>
        <taxon>Theropoda</taxon>
        <taxon>Coelurosauria</taxon>
        <taxon>Aves</taxon>
        <taxon>Neognathae</taxon>
        <taxon>Neoaves</taxon>
        <taxon>Aequornithes</taxon>
        <taxon>Ciconiiformes</taxon>
        <taxon>Ciconiidae</taxon>
        <taxon>Mycteria</taxon>
    </lineage>
</organism>
<dbReference type="SUPFAM" id="SSF50044">
    <property type="entry name" value="SH3-domain"/>
    <property type="match status" value="1"/>
</dbReference>
<feature type="compositionally biased region" description="Low complexity" evidence="6">
    <location>
        <begin position="1105"/>
        <end position="1120"/>
    </location>
</feature>
<feature type="compositionally biased region" description="Polar residues" evidence="6">
    <location>
        <begin position="1185"/>
        <end position="1199"/>
    </location>
</feature>